<dbReference type="PROSITE" id="PS00622">
    <property type="entry name" value="HTH_LUXR_1"/>
    <property type="match status" value="1"/>
</dbReference>
<name>F9U5N7_9GAMM</name>
<dbReference type="PRINTS" id="PR00038">
    <property type="entry name" value="HTHLUXR"/>
</dbReference>
<dbReference type="SMART" id="SM00421">
    <property type="entry name" value="HTH_LUXR"/>
    <property type="match status" value="1"/>
</dbReference>
<dbReference type="AlphaFoldDB" id="F9U5N7"/>
<dbReference type="Proteomes" id="UP000005459">
    <property type="component" value="Unassembled WGS sequence"/>
</dbReference>
<proteinExistence type="predicted"/>
<dbReference type="PROSITE" id="PS50043">
    <property type="entry name" value="HTH_LUXR_2"/>
    <property type="match status" value="1"/>
</dbReference>
<dbReference type="PANTHER" id="PTHR44688:SF16">
    <property type="entry name" value="DNA-BINDING TRANSCRIPTIONAL ACTIVATOR DEVR_DOSR"/>
    <property type="match status" value="1"/>
</dbReference>
<dbReference type="InterPro" id="IPR016032">
    <property type="entry name" value="Sig_transdc_resp-reg_C-effctor"/>
</dbReference>
<dbReference type="SUPFAM" id="SSF46894">
    <property type="entry name" value="C-terminal effector domain of the bipartite response regulators"/>
    <property type="match status" value="1"/>
</dbReference>
<protein>
    <submittedName>
        <fullName evidence="5">Transcriptional regulator, LuxR family</fullName>
    </submittedName>
</protein>
<dbReference type="InterPro" id="IPR036388">
    <property type="entry name" value="WH-like_DNA-bd_sf"/>
</dbReference>
<evidence type="ECO:0000256" key="2">
    <source>
        <dbReference type="ARBA" id="ARBA00023125"/>
    </source>
</evidence>
<evidence type="ECO:0000313" key="5">
    <source>
        <dbReference type="EMBL" id="EGV20460.1"/>
    </source>
</evidence>
<evidence type="ECO:0000256" key="1">
    <source>
        <dbReference type="ARBA" id="ARBA00023015"/>
    </source>
</evidence>
<evidence type="ECO:0000259" key="4">
    <source>
        <dbReference type="PROSITE" id="PS50043"/>
    </source>
</evidence>
<keyword evidence="1" id="KW-0805">Transcription regulation</keyword>
<organism evidence="5 6">
    <name type="scientific">Thiocapsa marina 5811</name>
    <dbReference type="NCBI Taxonomy" id="768671"/>
    <lineage>
        <taxon>Bacteria</taxon>
        <taxon>Pseudomonadati</taxon>
        <taxon>Pseudomonadota</taxon>
        <taxon>Gammaproteobacteria</taxon>
        <taxon>Chromatiales</taxon>
        <taxon>Chromatiaceae</taxon>
        <taxon>Thiocapsa</taxon>
    </lineage>
</organism>
<dbReference type="eggNOG" id="COG2197">
    <property type="taxonomic scope" value="Bacteria"/>
</dbReference>
<dbReference type="GO" id="GO:0003677">
    <property type="term" value="F:DNA binding"/>
    <property type="evidence" value="ECO:0007669"/>
    <property type="project" value="UniProtKB-KW"/>
</dbReference>
<gene>
    <name evidence="5" type="ORF">ThimaDRAFT_0238</name>
</gene>
<dbReference type="GO" id="GO:0006355">
    <property type="term" value="P:regulation of DNA-templated transcription"/>
    <property type="evidence" value="ECO:0007669"/>
    <property type="project" value="InterPro"/>
</dbReference>
<dbReference type="RefSeq" id="WP_007191116.1">
    <property type="nucleotide sequence ID" value="NZ_AFWV01000001.1"/>
</dbReference>
<accession>F9U5N7</accession>
<dbReference type="PANTHER" id="PTHR44688">
    <property type="entry name" value="DNA-BINDING TRANSCRIPTIONAL ACTIVATOR DEVR_DOSR"/>
    <property type="match status" value="1"/>
</dbReference>
<dbReference type="STRING" id="768671.ThimaDRAFT_0238"/>
<keyword evidence="2" id="KW-0238">DNA-binding</keyword>
<evidence type="ECO:0000313" key="6">
    <source>
        <dbReference type="Proteomes" id="UP000005459"/>
    </source>
</evidence>
<sequence>MKAIDEFTIADTRCRVVPAVGTDDEEGGELRARACCGTEAAQIIGKCSLNGRRYLILIDARASPPEPKDRVGILERLTQRELQVAMLVSKGLVNKQIADRLHLRECTVSSYMRRIFLKLGVRTRAAMVARVIAELGE</sequence>
<keyword evidence="6" id="KW-1185">Reference proteome</keyword>
<dbReference type="InterPro" id="IPR000792">
    <property type="entry name" value="Tscrpt_reg_LuxR_C"/>
</dbReference>
<feature type="domain" description="HTH luxR-type" evidence="4">
    <location>
        <begin position="70"/>
        <end position="135"/>
    </location>
</feature>
<dbReference type="OrthoDB" id="9814495at2"/>
<evidence type="ECO:0000256" key="3">
    <source>
        <dbReference type="ARBA" id="ARBA00023163"/>
    </source>
</evidence>
<dbReference type="EMBL" id="AFWV01000001">
    <property type="protein sequence ID" value="EGV20460.1"/>
    <property type="molecule type" value="Genomic_DNA"/>
</dbReference>
<keyword evidence="3" id="KW-0804">Transcription</keyword>
<dbReference type="Gene3D" id="1.10.10.10">
    <property type="entry name" value="Winged helix-like DNA-binding domain superfamily/Winged helix DNA-binding domain"/>
    <property type="match status" value="1"/>
</dbReference>
<dbReference type="Pfam" id="PF00196">
    <property type="entry name" value="GerE"/>
    <property type="match status" value="1"/>
</dbReference>
<dbReference type="CDD" id="cd06170">
    <property type="entry name" value="LuxR_C_like"/>
    <property type="match status" value="1"/>
</dbReference>
<reference evidence="5 6" key="1">
    <citation type="submission" date="2011-06" db="EMBL/GenBank/DDBJ databases">
        <title>The draft genome of Thiocapsa marina 5811.</title>
        <authorList>
            <consortium name="US DOE Joint Genome Institute (JGI-PGF)"/>
            <person name="Lucas S."/>
            <person name="Han J."/>
            <person name="Cheng J.-F."/>
            <person name="Goodwin L."/>
            <person name="Pitluck S."/>
            <person name="Peters L."/>
            <person name="Land M.L."/>
            <person name="Hauser L."/>
            <person name="Vogl K."/>
            <person name="Liu Z."/>
            <person name="Imhoff J."/>
            <person name="Thiel V."/>
            <person name="Frigaard N.-U."/>
            <person name="Bryant D."/>
            <person name="Woyke T.J."/>
        </authorList>
    </citation>
    <scope>NUCLEOTIDE SEQUENCE [LARGE SCALE GENOMIC DNA]</scope>
    <source>
        <strain evidence="5 6">5811</strain>
    </source>
</reference>